<evidence type="ECO:0000259" key="15">
    <source>
        <dbReference type="PROSITE" id="PS50885"/>
    </source>
</evidence>
<feature type="region of interest" description="Disordered" evidence="12">
    <location>
        <begin position="698"/>
        <end position="1228"/>
    </location>
</feature>
<evidence type="ECO:0000256" key="3">
    <source>
        <dbReference type="ARBA" id="ARBA00012438"/>
    </source>
</evidence>
<keyword evidence="4" id="KW-0597">Phosphoprotein</keyword>
<keyword evidence="5" id="KW-0808">Transferase</keyword>
<feature type="domain" description="NIT" evidence="16">
    <location>
        <begin position="113"/>
        <end position="369"/>
    </location>
</feature>
<protein>
    <recommendedName>
        <fullName evidence="3">histidine kinase</fullName>
        <ecNumber evidence="3">2.7.13.3</ecNumber>
    </recommendedName>
</protein>
<dbReference type="PROSITE" id="PS50109">
    <property type="entry name" value="HIS_KIN"/>
    <property type="match status" value="1"/>
</dbReference>
<proteinExistence type="predicted"/>
<evidence type="ECO:0000256" key="9">
    <source>
        <dbReference type="ARBA" id="ARBA00022840"/>
    </source>
</evidence>
<feature type="region of interest" description="Disordered" evidence="12">
    <location>
        <begin position="1"/>
        <end position="59"/>
    </location>
</feature>
<dbReference type="PANTHER" id="PTHR44936">
    <property type="entry name" value="SENSOR PROTEIN CREC"/>
    <property type="match status" value="1"/>
</dbReference>
<feature type="domain" description="HAMP" evidence="15">
    <location>
        <begin position="400"/>
        <end position="470"/>
    </location>
</feature>
<dbReference type="EMBL" id="BMUT01000005">
    <property type="protein sequence ID" value="GGX81042.1"/>
    <property type="molecule type" value="Genomic_DNA"/>
</dbReference>
<evidence type="ECO:0000256" key="12">
    <source>
        <dbReference type="SAM" id="MobiDB-lite"/>
    </source>
</evidence>
<dbReference type="Pfam" id="PF08376">
    <property type="entry name" value="NIT"/>
    <property type="match status" value="1"/>
</dbReference>
<dbReference type="InterPro" id="IPR003594">
    <property type="entry name" value="HATPase_dom"/>
</dbReference>
<dbReference type="PROSITE" id="PS50906">
    <property type="entry name" value="NIT"/>
    <property type="match status" value="1"/>
</dbReference>
<evidence type="ECO:0000259" key="16">
    <source>
        <dbReference type="PROSITE" id="PS50906"/>
    </source>
</evidence>
<keyword evidence="7" id="KW-0547">Nucleotide-binding</keyword>
<dbReference type="Pfam" id="PF02518">
    <property type="entry name" value="HATPase_c"/>
    <property type="match status" value="1"/>
</dbReference>
<keyword evidence="9" id="KW-0067">ATP-binding</keyword>
<dbReference type="SMART" id="SM00304">
    <property type="entry name" value="HAMP"/>
    <property type="match status" value="1"/>
</dbReference>
<sequence length="1228" mass="129396">MQGRFKRDGSAAAEPEPRGANDRGTPAGGPAGDGSADPQQATSKAKAKANKAKLPNGPGSRIALRNWRISTRLVSLLALPVVAATTLGGLRINDALNNVEQLDHMKLLTEMTGRATLLANALQEERDKSAGPLARGLTDDDGVTASREKTNQAISAFTGATQGVKPTDPTMVGVQTTLVDISRQLKKIQEVRGNAYKNEPEYIARTVNNYDGLINSLLSLSQDMAQATSNAEMITSTRALATFSAAKEYASIQRAVISAALANPKGAYLSGNDQQYGREAYDAENEAIRRFTAIRGGDSQQLLQSINGGNADITQAKTYTDRVFTKSEGVKGEPKSYKDWYDQASVKLGEMSKIEQTLLSQMEQKALELREDAQQDAILNGVLIILVLGISLVGSFVVARSMVRSLRRLQDTAQRVAQDRLPELVKQLSETDPQDVDTSVESVGVHSRDEIGKVAAAFDDVHREAVRLAAEQALLRGNVNAMFTNLSRRSQGLIQRQLSLISELESREADPDQLSSLFKLDHLATRMRRNGENLLVLAGEEPGRRWTRPVPLVDVLRAAASEVEQYERIELSGVPPTEVAGRVVNDLVHLLAELLENATSFSSPQTKVKVTGHALPDGRVLVEIHDTGIGLSQEDLAAINERLASPPTVDVSVSRRMGLFVVGRLSLRHGIRIQLRPSDSGGTTALVMLPVDVAQGGKKPMPGAVPPAAGGAPGIPGGNPGAAGSAPRRQVPPAAGQQRPALPPRQGAPDGGLPTRPAPAPGGGANPAAGSLFDTTPRGGADRAPAQGSGGRPALPTRGNGGPAAVPPPPQAGKGGGRGRQQQPGKSGQQGQAGQSGQPRGNGAGELPARQAPSWGSEQAPAAPKAPKAPAAPVDDWPVSGSGSTRSAQDTPRGHEDVESTGQFPASRPALPAGPGDTAEFPAIGSAPEPQGTTGRFAQPQHGDAPNSTSGQFARPVQGDNPSSTSGQYDRPALGEAPNSTSGQYARPVQGDNPSSTSGQYDRPELDDDPLTSTTGQFARPALRESGHSSPLFEELESNWFRGAAGEGQAAAPEQTPDPASGQDLPKRQPRQSLQDPERGPLGAVPQAPQAPQAGRPPRPVRPSQARPAPQTRQAPQAPQAQQAPADNWRQSPNDETWRRAEQVREPSAGGKTASGLPRRVPKANLVEGAAQATQPIQQVGPQVSRAPDDVRGRLTNLRRGIQQGRQAGTTSTTGNHTVDPTTYQQER</sequence>
<dbReference type="SMART" id="SM00387">
    <property type="entry name" value="HATPase_c"/>
    <property type="match status" value="1"/>
</dbReference>
<dbReference type="EC" id="2.7.13.3" evidence="3"/>
<evidence type="ECO:0000313" key="17">
    <source>
        <dbReference type="EMBL" id="GGX81042.1"/>
    </source>
</evidence>
<evidence type="ECO:0000256" key="11">
    <source>
        <dbReference type="ARBA" id="ARBA00023012"/>
    </source>
</evidence>
<keyword evidence="10 13" id="KW-1133">Transmembrane helix</keyword>
<evidence type="ECO:0000256" key="10">
    <source>
        <dbReference type="ARBA" id="ARBA00022989"/>
    </source>
</evidence>
<accession>A0ABQ2YEK0</accession>
<dbReference type="InterPro" id="IPR010910">
    <property type="entry name" value="Nitrate/nitrite_sensing_bac"/>
</dbReference>
<keyword evidence="8 17" id="KW-0418">Kinase</keyword>
<feature type="transmembrane region" description="Helical" evidence="13">
    <location>
        <begin position="377"/>
        <end position="399"/>
    </location>
</feature>
<comment type="catalytic activity">
    <reaction evidence="1">
        <text>ATP + protein L-histidine = ADP + protein N-phospho-L-histidine.</text>
        <dbReference type="EC" id="2.7.13.3"/>
    </reaction>
</comment>
<evidence type="ECO:0000256" key="7">
    <source>
        <dbReference type="ARBA" id="ARBA00022741"/>
    </source>
</evidence>
<evidence type="ECO:0000256" key="4">
    <source>
        <dbReference type="ARBA" id="ARBA00022553"/>
    </source>
</evidence>
<dbReference type="SUPFAM" id="SSF55874">
    <property type="entry name" value="ATPase domain of HSP90 chaperone/DNA topoisomerase II/histidine kinase"/>
    <property type="match status" value="1"/>
</dbReference>
<name>A0ABQ2YEK0_9ACTN</name>
<evidence type="ECO:0000256" key="2">
    <source>
        <dbReference type="ARBA" id="ARBA00004370"/>
    </source>
</evidence>
<dbReference type="InterPro" id="IPR013587">
    <property type="entry name" value="Nitrate/nitrite_sensing"/>
</dbReference>
<gene>
    <name evidence="17" type="ORF">GCM10010324_28150</name>
</gene>
<evidence type="ECO:0000256" key="5">
    <source>
        <dbReference type="ARBA" id="ARBA00022679"/>
    </source>
</evidence>
<evidence type="ECO:0000256" key="8">
    <source>
        <dbReference type="ARBA" id="ARBA00022777"/>
    </source>
</evidence>
<dbReference type="InterPro" id="IPR005467">
    <property type="entry name" value="His_kinase_dom"/>
</dbReference>
<feature type="compositionally biased region" description="Low complexity" evidence="12">
    <location>
        <begin position="33"/>
        <end position="44"/>
    </location>
</feature>
<evidence type="ECO:0000256" key="1">
    <source>
        <dbReference type="ARBA" id="ARBA00000085"/>
    </source>
</evidence>
<dbReference type="CDD" id="cd06225">
    <property type="entry name" value="HAMP"/>
    <property type="match status" value="1"/>
</dbReference>
<evidence type="ECO:0000256" key="13">
    <source>
        <dbReference type="SAM" id="Phobius"/>
    </source>
</evidence>
<keyword evidence="13" id="KW-0472">Membrane</keyword>
<keyword evidence="18" id="KW-1185">Reference proteome</keyword>
<comment type="subcellular location">
    <subcellularLocation>
        <location evidence="2">Membrane</location>
    </subcellularLocation>
</comment>
<evidence type="ECO:0000256" key="6">
    <source>
        <dbReference type="ARBA" id="ARBA00022692"/>
    </source>
</evidence>
<reference evidence="18" key="1">
    <citation type="journal article" date="2019" name="Int. J. Syst. Evol. Microbiol.">
        <title>The Global Catalogue of Microorganisms (GCM) 10K type strain sequencing project: providing services to taxonomists for standard genome sequencing and annotation.</title>
        <authorList>
            <consortium name="The Broad Institute Genomics Platform"/>
            <consortium name="The Broad Institute Genome Sequencing Center for Infectious Disease"/>
            <person name="Wu L."/>
            <person name="Ma J."/>
        </authorList>
    </citation>
    <scope>NUCLEOTIDE SEQUENCE [LARGE SCALE GENOMIC DNA]</scope>
    <source>
        <strain evidence="18">JCM 4586</strain>
    </source>
</reference>
<dbReference type="GO" id="GO:0016301">
    <property type="term" value="F:kinase activity"/>
    <property type="evidence" value="ECO:0007669"/>
    <property type="project" value="UniProtKB-KW"/>
</dbReference>
<feature type="compositionally biased region" description="Polar residues" evidence="12">
    <location>
        <begin position="1204"/>
        <end position="1228"/>
    </location>
</feature>
<comment type="caution">
    <text evidence="17">The sequence shown here is derived from an EMBL/GenBank/DDBJ whole genome shotgun (WGS) entry which is preliminary data.</text>
</comment>
<feature type="compositionally biased region" description="Polar residues" evidence="12">
    <location>
        <begin position="881"/>
        <end position="890"/>
    </location>
</feature>
<dbReference type="InterPro" id="IPR036890">
    <property type="entry name" value="HATPase_C_sf"/>
</dbReference>
<feature type="compositionally biased region" description="Low complexity" evidence="12">
    <location>
        <begin position="820"/>
        <end position="841"/>
    </location>
</feature>
<feature type="domain" description="Histidine kinase" evidence="14">
    <location>
        <begin position="587"/>
        <end position="693"/>
    </location>
</feature>
<feature type="compositionally biased region" description="Low complexity" evidence="12">
    <location>
        <begin position="1043"/>
        <end position="1055"/>
    </location>
</feature>
<feature type="compositionally biased region" description="Low complexity" evidence="12">
    <location>
        <begin position="1080"/>
        <end position="1094"/>
    </location>
</feature>
<dbReference type="Gene3D" id="3.30.565.10">
    <property type="entry name" value="Histidine kinase-like ATPase, C-terminal domain"/>
    <property type="match status" value="1"/>
</dbReference>
<dbReference type="InterPro" id="IPR050980">
    <property type="entry name" value="2C_sensor_his_kinase"/>
</dbReference>
<feature type="compositionally biased region" description="Gly residues" evidence="12">
    <location>
        <begin position="711"/>
        <end position="721"/>
    </location>
</feature>
<dbReference type="RefSeq" id="WP_190021997.1">
    <property type="nucleotide sequence ID" value="NZ_BMUT01000005.1"/>
</dbReference>
<feature type="compositionally biased region" description="Basic and acidic residues" evidence="12">
    <location>
        <begin position="1136"/>
        <end position="1145"/>
    </location>
</feature>
<keyword evidence="11" id="KW-0902">Two-component regulatory system</keyword>
<evidence type="ECO:0000313" key="18">
    <source>
        <dbReference type="Proteomes" id="UP000659223"/>
    </source>
</evidence>
<keyword evidence="6 13" id="KW-0812">Transmembrane</keyword>
<feature type="compositionally biased region" description="Polar residues" evidence="12">
    <location>
        <begin position="1172"/>
        <end position="1182"/>
    </location>
</feature>
<evidence type="ECO:0000259" key="14">
    <source>
        <dbReference type="PROSITE" id="PS50109"/>
    </source>
</evidence>
<dbReference type="Proteomes" id="UP000659223">
    <property type="component" value="Unassembled WGS sequence"/>
</dbReference>
<feature type="compositionally biased region" description="Basic and acidic residues" evidence="12">
    <location>
        <begin position="1"/>
        <end position="21"/>
    </location>
</feature>
<dbReference type="Gene3D" id="6.10.340.10">
    <property type="match status" value="1"/>
</dbReference>
<dbReference type="PROSITE" id="PS50885">
    <property type="entry name" value="HAMP"/>
    <property type="match status" value="1"/>
</dbReference>
<dbReference type="Pfam" id="PF00672">
    <property type="entry name" value="HAMP"/>
    <property type="match status" value="1"/>
</dbReference>
<feature type="compositionally biased region" description="Low complexity" evidence="12">
    <location>
        <begin position="698"/>
        <end position="710"/>
    </location>
</feature>
<organism evidence="17 18">
    <name type="scientific">Streptomyces hiroshimensis</name>
    <dbReference type="NCBI Taxonomy" id="66424"/>
    <lineage>
        <taxon>Bacteria</taxon>
        <taxon>Bacillati</taxon>
        <taxon>Actinomycetota</taxon>
        <taxon>Actinomycetes</taxon>
        <taxon>Kitasatosporales</taxon>
        <taxon>Streptomycetaceae</taxon>
        <taxon>Streptomyces</taxon>
    </lineage>
</organism>
<dbReference type="InterPro" id="IPR003660">
    <property type="entry name" value="HAMP_dom"/>
</dbReference>
<feature type="compositionally biased region" description="Low complexity" evidence="12">
    <location>
        <begin position="1102"/>
        <end position="1126"/>
    </location>
</feature>
<dbReference type="PANTHER" id="PTHR44936:SF9">
    <property type="entry name" value="SENSOR PROTEIN CREC"/>
    <property type="match status" value="1"/>
</dbReference>
<feature type="compositionally biased region" description="Low complexity" evidence="12">
    <location>
        <begin position="860"/>
        <end position="873"/>
    </location>
</feature>